<reference evidence="6 7" key="1">
    <citation type="submission" date="2015-07" db="EMBL/GenBank/DDBJ databases">
        <title>Draft Genome Sequence of Malassezia furfur CBS1878 and Malassezia pachydermatis CBS1879.</title>
        <authorList>
            <person name="Triana S."/>
            <person name="Ohm R."/>
            <person name="Gonzalez A."/>
            <person name="DeCock H."/>
            <person name="Restrepo S."/>
            <person name="Celis A."/>
        </authorList>
    </citation>
    <scope>NUCLEOTIDE SEQUENCE [LARGE SCALE GENOMIC DNA]</scope>
    <source>
        <strain evidence="6 7">CBS 1879</strain>
    </source>
</reference>
<proteinExistence type="predicted"/>
<accession>A0A0M8MPE2</accession>
<dbReference type="AlphaFoldDB" id="A0A0M8MPE2"/>
<comment type="caution">
    <text evidence="6">The sequence shown here is derived from an EMBL/GenBank/DDBJ whole genome shotgun (WGS) entry which is preliminary data.</text>
</comment>
<dbReference type="GeneID" id="28730606"/>
<feature type="region of interest" description="Disordered" evidence="4">
    <location>
        <begin position="89"/>
        <end position="136"/>
    </location>
</feature>
<dbReference type="OrthoDB" id="10070927at2759"/>
<evidence type="ECO:0000259" key="5">
    <source>
        <dbReference type="Pfam" id="PF24245"/>
    </source>
</evidence>
<dbReference type="Pfam" id="PF24245">
    <property type="entry name" value="INO80F"/>
    <property type="match status" value="1"/>
</dbReference>
<dbReference type="STRING" id="77020.A0A0M8MPE2"/>
<dbReference type="EMBL" id="LGAV01000004">
    <property type="protein sequence ID" value="KOS14177.1"/>
    <property type="molecule type" value="Genomic_DNA"/>
</dbReference>
<evidence type="ECO:0000256" key="4">
    <source>
        <dbReference type="SAM" id="MobiDB-lite"/>
    </source>
</evidence>
<feature type="compositionally biased region" description="Basic and acidic residues" evidence="4">
    <location>
        <begin position="89"/>
        <end position="112"/>
    </location>
</feature>
<dbReference type="VEuPathDB" id="FungiDB:Malapachy_4279"/>
<dbReference type="Proteomes" id="UP000037751">
    <property type="component" value="Unassembled WGS sequence"/>
</dbReference>
<evidence type="ECO:0000256" key="2">
    <source>
        <dbReference type="ARBA" id="ARBA00023242"/>
    </source>
</evidence>
<dbReference type="GO" id="GO:0005634">
    <property type="term" value="C:nucleus"/>
    <property type="evidence" value="ECO:0007669"/>
    <property type="project" value="UniProtKB-SubCell"/>
</dbReference>
<comment type="subcellular location">
    <subcellularLocation>
        <location evidence="1">Nucleus</location>
    </subcellularLocation>
</comment>
<keyword evidence="2" id="KW-0539">Nucleus</keyword>
<sequence>MASGGASGTGAPTKQKSKAYLSSVAIQSDAIKYRQKYKELKRKVHEIEQENDKLQAFSLRIKNNIHRLRIERAILYERLEADASKATIVEHEPNAHMDPVRDAADTSTKEQKSMAPMSSPSKEEHDSLVVELDDAI</sequence>
<gene>
    <name evidence="6" type="ORF">Malapachy_4279</name>
</gene>
<evidence type="ECO:0000313" key="7">
    <source>
        <dbReference type="Proteomes" id="UP000037751"/>
    </source>
</evidence>
<keyword evidence="7" id="KW-1185">Reference proteome</keyword>
<protein>
    <recommendedName>
        <fullName evidence="5">INO80 complex subunit F domain-containing protein</fullName>
    </recommendedName>
</protein>
<feature type="coiled-coil region" evidence="3">
    <location>
        <begin position="30"/>
        <end position="57"/>
    </location>
</feature>
<organism evidence="6 7">
    <name type="scientific">Malassezia pachydermatis</name>
    <dbReference type="NCBI Taxonomy" id="77020"/>
    <lineage>
        <taxon>Eukaryota</taxon>
        <taxon>Fungi</taxon>
        <taxon>Dikarya</taxon>
        <taxon>Basidiomycota</taxon>
        <taxon>Ustilaginomycotina</taxon>
        <taxon>Malasseziomycetes</taxon>
        <taxon>Malasseziales</taxon>
        <taxon>Malasseziaceae</taxon>
        <taxon>Malassezia</taxon>
    </lineage>
</organism>
<evidence type="ECO:0000313" key="6">
    <source>
        <dbReference type="EMBL" id="KOS14177.1"/>
    </source>
</evidence>
<feature type="domain" description="INO80 complex subunit F" evidence="5">
    <location>
        <begin position="33"/>
        <end position="79"/>
    </location>
</feature>
<evidence type="ECO:0000256" key="3">
    <source>
        <dbReference type="SAM" id="Coils"/>
    </source>
</evidence>
<evidence type="ECO:0000256" key="1">
    <source>
        <dbReference type="ARBA" id="ARBA00004123"/>
    </source>
</evidence>
<dbReference type="InterPro" id="IPR056513">
    <property type="entry name" value="INO80F"/>
</dbReference>
<keyword evidence="3" id="KW-0175">Coiled coil</keyword>
<dbReference type="RefSeq" id="XP_017991809.1">
    <property type="nucleotide sequence ID" value="XM_018138730.1"/>
</dbReference>
<name>A0A0M8MPE2_9BASI</name>